<protein>
    <submittedName>
        <fullName evidence="2">Uncharacterized protein</fullName>
    </submittedName>
</protein>
<evidence type="ECO:0000313" key="2">
    <source>
        <dbReference type="EMBL" id="GAA0307999.1"/>
    </source>
</evidence>
<reference evidence="2 3" key="1">
    <citation type="journal article" date="2019" name="Int. J. Syst. Evol. Microbiol.">
        <title>The Global Catalogue of Microorganisms (GCM) 10K type strain sequencing project: providing services to taxonomists for standard genome sequencing and annotation.</title>
        <authorList>
            <consortium name="The Broad Institute Genomics Platform"/>
            <consortium name="The Broad Institute Genome Sequencing Center for Infectious Disease"/>
            <person name="Wu L."/>
            <person name="Ma J."/>
        </authorList>
    </citation>
    <scope>NUCLEOTIDE SEQUENCE [LARGE SCALE GENOMIC DNA]</scope>
    <source>
        <strain evidence="2 3">JCM 16343</strain>
    </source>
</reference>
<evidence type="ECO:0000256" key="1">
    <source>
        <dbReference type="SAM" id="Phobius"/>
    </source>
</evidence>
<keyword evidence="3" id="KW-1185">Reference proteome</keyword>
<dbReference type="EMBL" id="BAAAFR010000001">
    <property type="protein sequence ID" value="GAA0307999.1"/>
    <property type="molecule type" value="Genomic_DNA"/>
</dbReference>
<proteinExistence type="predicted"/>
<feature type="transmembrane region" description="Helical" evidence="1">
    <location>
        <begin position="55"/>
        <end position="77"/>
    </location>
</feature>
<comment type="caution">
    <text evidence="2">The sequence shown here is derived from an EMBL/GenBank/DDBJ whole genome shotgun (WGS) entry which is preliminary data.</text>
</comment>
<feature type="transmembrane region" description="Helical" evidence="1">
    <location>
        <begin position="137"/>
        <end position="159"/>
    </location>
</feature>
<feature type="transmembrane region" description="Helical" evidence="1">
    <location>
        <begin position="165"/>
        <end position="187"/>
    </location>
</feature>
<dbReference type="Proteomes" id="UP001501787">
    <property type="component" value="Unassembled WGS sequence"/>
</dbReference>
<accession>A0ABN0VL03</accession>
<organism evidence="2 3">
    <name type="scientific">Psychrobacter aestuarii</name>
    <dbReference type="NCBI Taxonomy" id="556327"/>
    <lineage>
        <taxon>Bacteria</taxon>
        <taxon>Pseudomonadati</taxon>
        <taxon>Pseudomonadota</taxon>
        <taxon>Gammaproteobacteria</taxon>
        <taxon>Moraxellales</taxon>
        <taxon>Moraxellaceae</taxon>
        <taxon>Psychrobacter</taxon>
    </lineage>
</organism>
<evidence type="ECO:0000313" key="3">
    <source>
        <dbReference type="Proteomes" id="UP001501787"/>
    </source>
</evidence>
<dbReference type="RefSeq" id="WP_201504306.1">
    <property type="nucleotide sequence ID" value="NZ_BAAAFR010000001.1"/>
</dbReference>
<sequence>MSEEFGSFLNRLRPLSHHVNNELKETLFNNEAYKDNRSSFLEKSIVSWSNSYIKYLLLLVLLCLTISANTYCWVSYIPANIEIKKDSSLLGVLLTSQITIVGLIYPLVISLVSILFQDKAGKKVIFSLYQKYSGFMFAGLSGLSLAIILTFSLIFNANLTNKLSFILNITLTFWFIFNLFLTVWFFIKTLSILDENKKDEFIFRFVTNEVCKTDLKQRIRSVYLKGLFQYKLLSNSNDDVLTVSSGLIFDKYDKEINYVAGKYKDLLNVSLWKINLAIWLQSNILKKSIDVNNIKSSKCKFHVCIPEFTSGDKDVILVKYSGFNINILVSFLIKNSVRYQKKSNKTDIGLSSALEVFTSPIYTTLNNNDENQFVESLDRLARYHIQLSEVLSFQNLDGKYDNWLLLNEGAWGFSYFANFMRAYYTVLK</sequence>
<feature type="transmembrane region" description="Helical" evidence="1">
    <location>
        <begin position="89"/>
        <end position="116"/>
    </location>
</feature>
<gene>
    <name evidence="2" type="ORF">GCM10009129_01360</name>
</gene>
<keyword evidence="1" id="KW-1133">Transmembrane helix</keyword>
<keyword evidence="1" id="KW-0472">Membrane</keyword>
<name>A0ABN0VL03_9GAMM</name>
<keyword evidence="1" id="KW-0812">Transmembrane</keyword>